<feature type="compositionally biased region" description="Polar residues" evidence="1">
    <location>
        <begin position="45"/>
        <end position="57"/>
    </location>
</feature>
<feature type="compositionally biased region" description="Polar residues" evidence="1">
    <location>
        <begin position="1"/>
        <end position="11"/>
    </location>
</feature>
<feature type="compositionally biased region" description="Acidic residues" evidence="1">
    <location>
        <begin position="80"/>
        <end position="91"/>
    </location>
</feature>
<reference evidence="2 3" key="1">
    <citation type="submission" date="2016-09" db="EMBL/GenBank/DDBJ databases">
        <title>Extensive genetic diversity and differential bi-allelic expression allows diatom success in the polar Southern Ocean.</title>
        <authorList>
            <consortium name="DOE Joint Genome Institute"/>
            <person name="Mock T."/>
            <person name="Otillar R.P."/>
            <person name="Strauss J."/>
            <person name="Dupont C."/>
            <person name="Frickenhaus S."/>
            <person name="Maumus F."/>
            <person name="Mcmullan M."/>
            <person name="Sanges R."/>
            <person name="Schmutz J."/>
            <person name="Toseland A."/>
            <person name="Valas R."/>
            <person name="Veluchamy A."/>
            <person name="Ward B.J."/>
            <person name="Allen A."/>
            <person name="Barry K."/>
            <person name="Falciatore A."/>
            <person name="Ferrante M."/>
            <person name="Fortunato A.E."/>
            <person name="Gloeckner G."/>
            <person name="Gruber A."/>
            <person name="Hipkin R."/>
            <person name="Janech M."/>
            <person name="Kroth P."/>
            <person name="Leese F."/>
            <person name="Lindquist E."/>
            <person name="Lyon B.R."/>
            <person name="Martin J."/>
            <person name="Mayer C."/>
            <person name="Parker M."/>
            <person name="Quesneville H."/>
            <person name="Raymond J."/>
            <person name="Uhlig C."/>
            <person name="Valentin K.U."/>
            <person name="Worden A.Z."/>
            <person name="Armbrust E.V."/>
            <person name="Bowler C."/>
            <person name="Green B."/>
            <person name="Moulton V."/>
            <person name="Van Oosterhout C."/>
            <person name="Grigoriev I."/>
        </authorList>
    </citation>
    <scope>NUCLEOTIDE SEQUENCE [LARGE SCALE GENOMIC DNA]</scope>
    <source>
        <strain evidence="2 3">CCMP1102</strain>
    </source>
</reference>
<feature type="compositionally biased region" description="Basic and acidic residues" evidence="1">
    <location>
        <begin position="210"/>
        <end position="220"/>
    </location>
</feature>
<feature type="compositionally biased region" description="Acidic residues" evidence="1">
    <location>
        <begin position="26"/>
        <end position="37"/>
    </location>
</feature>
<accession>A0A1E7ESM4</accession>
<name>A0A1E7ESM4_9STRA</name>
<evidence type="ECO:0000313" key="2">
    <source>
        <dbReference type="EMBL" id="OEU08794.1"/>
    </source>
</evidence>
<dbReference type="Proteomes" id="UP000095751">
    <property type="component" value="Unassembled WGS sequence"/>
</dbReference>
<sequence length="377" mass="41559">MPTSQSQISVDTNDDAEKHQNPLPEVDSDNDEDDWGAFDEGPTAPQVTTEDTEQGNNLFDIDQAAPNLLAEQNCSPLPEEGSDNNDDDWGAFDEAPSAPQVTAEDTEQGDNLFGIDQAAPSLLAEQDRNEKGSDSNDDDWGAFDEAPTAPQVTAYDSDTIPKSQSQIPESNDDFGVFLDAPAPNLQSEQPFCEKEIQDDTGSVALTLESEQPKGVEKEEDKNDEDFGDWGRFDAAPTLESEQHKESKEDDDNDDENNFGNFASNEFKNVSAVSTENDIINRDQIRSLALQLPECLLRKSGVSGEHIDLGEAFEVNIGMKSSMDECCKRRVERCIEVLESLTSTENSKLASTFWIQIFNVVNEELEQAKSLLDEAQSQ</sequence>
<gene>
    <name evidence="2" type="ORF">FRACYDRAFT_249136</name>
</gene>
<feature type="compositionally biased region" description="Polar residues" evidence="1">
    <location>
        <begin position="150"/>
        <end position="169"/>
    </location>
</feature>
<dbReference type="AlphaFoldDB" id="A0A1E7ESM4"/>
<organism evidence="2 3">
    <name type="scientific">Fragilariopsis cylindrus CCMP1102</name>
    <dbReference type="NCBI Taxonomy" id="635003"/>
    <lineage>
        <taxon>Eukaryota</taxon>
        <taxon>Sar</taxon>
        <taxon>Stramenopiles</taxon>
        <taxon>Ochrophyta</taxon>
        <taxon>Bacillariophyta</taxon>
        <taxon>Bacillariophyceae</taxon>
        <taxon>Bacillariophycidae</taxon>
        <taxon>Bacillariales</taxon>
        <taxon>Bacillariaceae</taxon>
        <taxon>Fragilariopsis</taxon>
    </lineage>
</organism>
<dbReference type="KEGG" id="fcy:FRACYDRAFT_249136"/>
<protein>
    <submittedName>
        <fullName evidence="2">Uncharacterized protein</fullName>
    </submittedName>
</protein>
<dbReference type="InParanoid" id="A0A1E7ESM4"/>
<evidence type="ECO:0000313" key="3">
    <source>
        <dbReference type="Proteomes" id="UP000095751"/>
    </source>
</evidence>
<dbReference type="EMBL" id="KV784378">
    <property type="protein sequence ID" value="OEU08794.1"/>
    <property type="molecule type" value="Genomic_DNA"/>
</dbReference>
<feature type="region of interest" description="Disordered" evidence="1">
    <location>
        <begin position="1"/>
        <end position="258"/>
    </location>
</feature>
<proteinExistence type="predicted"/>
<evidence type="ECO:0000256" key="1">
    <source>
        <dbReference type="SAM" id="MobiDB-lite"/>
    </source>
</evidence>
<feature type="compositionally biased region" description="Basic and acidic residues" evidence="1">
    <location>
        <begin position="125"/>
        <end position="134"/>
    </location>
</feature>
<keyword evidence="3" id="KW-1185">Reference proteome</keyword>